<feature type="chain" id="PRO_5022067056" evidence="1">
    <location>
        <begin position="27"/>
        <end position="153"/>
    </location>
</feature>
<feature type="signal peptide" evidence="1">
    <location>
        <begin position="1"/>
        <end position="26"/>
    </location>
</feature>
<accession>A0A542CTK1</accession>
<evidence type="ECO:0000256" key="1">
    <source>
        <dbReference type="SAM" id="SignalP"/>
    </source>
</evidence>
<proteinExistence type="predicted"/>
<evidence type="ECO:0000313" key="2">
    <source>
        <dbReference type="EMBL" id="TQI94151.1"/>
    </source>
</evidence>
<gene>
    <name evidence="2" type="ORF">FB471_6309</name>
</gene>
<organism evidence="2 3">
    <name type="scientific">Amycolatopsis cihanbeyliensis</name>
    <dbReference type="NCBI Taxonomy" id="1128664"/>
    <lineage>
        <taxon>Bacteria</taxon>
        <taxon>Bacillati</taxon>
        <taxon>Actinomycetota</taxon>
        <taxon>Actinomycetes</taxon>
        <taxon>Pseudonocardiales</taxon>
        <taxon>Pseudonocardiaceae</taxon>
        <taxon>Amycolatopsis</taxon>
    </lineage>
</organism>
<evidence type="ECO:0000313" key="3">
    <source>
        <dbReference type="Proteomes" id="UP000320876"/>
    </source>
</evidence>
<dbReference type="Proteomes" id="UP000320876">
    <property type="component" value="Unassembled WGS sequence"/>
</dbReference>
<comment type="caution">
    <text evidence="2">The sequence shown here is derived from an EMBL/GenBank/DDBJ whole genome shotgun (WGS) entry which is preliminary data.</text>
</comment>
<dbReference type="EMBL" id="VFML01000002">
    <property type="protein sequence ID" value="TQI94151.1"/>
    <property type="molecule type" value="Genomic_DNA"/>
</dbReference>
<keyword evidence="3" id="KW-1185">Reference proteome</keyword>
<dbReference type="RefSeq" id="WP_211358299.1">
    <property type="nucleotide sequence ID" value="NZ_VFML01000002.1"/>
</dbReference>
<dbReference type="AlphaFoldDB" id="A0A542CTK1"/>
<protein>
    <submittedName>
        <fullName evidence="2">Uncharacterized protein</fullName>
    </submittedName>
</protein>
<name>A0A542CTK1_AMYCI</name>
<reference evidence="2 3" key="1">
    <citation type="submission" date="2019-06" db="EMBL/GenBank/DDBJ databases">
        <title>Sequencing the genomes of 1000 actinobacteria strains.</title>
        <authorList>
            <person name="Klenk H.-P."/>
        </authorList>
    </citation>
    <scope>NUCLEOTIDE SEQUENCE [LARGE SCALE GENOMIC DNA]</scope>
    <source>
        <strain evidence="2 3">DSM 45679</strain>
    </source>
</reference>
<sequence>MRKKILLAAVAALGMALSTGATVAQADTQEISSMDNAPSVNVSVLSANGQAGVQAECYFPVVSPDGGALVCFQPYGEHLYICDAKADGHHPVARYYRSDKSGRKVKHSTYPNPQCLDHNLSIPESGWINYQACNYEKSTLLSCSGYSGRISAK</sequence>
<keyword evidence="1" id="KW-0732">Signal</keyword>